<accession>A0A7T7FAR1</accession>
<gene>
    <name evidence="2" type="ORF">GO620_000355</name>
</gene>
<evidence type="ECO:0000313" key="3">
    <source>
        <dbReference type="Proteomes" id="UP000429232"/>
    </source>
</evidence>
<sequence length="56" mass="6564">MAQNRQGERDRAQATSDYETNLGAKKEIEELMERLNNIELQKLDKIITLLENMNQD</sequence>
<reference evidence="2 3" key="1">
    <citation type="submission" date="2020-12" db="EMBL/GenBank/DDBJ databases">
        <title>HMF7856_wgs.fasta genome submission.</title>
        <authorList>
            <person name="Kang H."/>
            <person name="Kim H."/>
            <person name="Joh K."/>
        </authorList>
    </citation>
    <scope>NUCLEOTIDE SEQUENCE [LARGE SCALE GENOMIC DNA]</scope>
    <source>
        <strain evidence="2 3">HMF7856</strain>
    </source>
</reference>
<keyword evidence="3" id="KW-1185">Reference proteome</keyword>
<feature type="compositionally biased region" description="Basic and acidic residues" evidence="1">
    <location>
        <begin position="1"/>
        <end position="12"/>
    </location>
</feature>
<dbReference type="Proteomes" id="UP000429232">
    <property type="component" value="Chromosome"/>
</dbReference>
<evidence type="ECO:0000256" key="1">
    <source>
        <dbReference type="SAM" id="MobiDB-lite"/>
    </source>
</evidence>
<name>A0A7T7FAR1_9SPHI</name>
<dbReference type="RefSeq" id="WP_198173496.1">
    <property type="nucleotide sequence ID" value="NZ_CP066775.1"/>
</dbReference>
<dbReference type="Pfam" id="PF06210">
    <property type="entry name" value="DUF1003"/>
    <property type="match status" value="1"/>
</dbReference>
<feature type="region of interest" description="Disordered" evidence="1">
    <location>
        <begin position="1"/>
        <end position="21"/>
    </location>
</feature>
<dbReference type="KEGG" id="mgik:GO620_000355"/>
<protein>
    <submittedName>
        <fullName evidence="2">DUF1003 domain-containing protein</fullName>
    </submittedName>
</protein>
<dbReference type="InterPro" id="IPR010406">
    <property type="entry name" value="DUF1003"/>
</dbReference>
<dbReference type="EMBL" id="CP066775">
    <property type="protein sequence ID" value="QQL49937.1"/>
    <property type="molecule type" value="Genomic_DNA"/>
</dbReference>
<evidence type="ECO:0000313" key="2">
    <source>
        <dbReference type="EMBL" id="QQL49937.1"/>
    </source>
</evidence>
<dbReference type="AlphaFoldDB" id="A0A7T7FAR1"/>
<organism evidence="2 3">
    <name type="scientific">Mucilaginibacter ginkgonis</name>
    <dbReference type="NCBI Taxonomy" id="2682091"/>
    <lineage>
        <taxon>Bacteria</taxon>
        <taxon>Pseudomonadati</taxon>
        <taxon>Bacteroidota</taxon>
        <taxon>Sphingobacteriia</taxon>
        <taxon>Sphingobacteriales</taxon>
        <taxon>Sphingobacteriaceae</taxon>
        <taxon>Mucilaginibacter</taxon>
    </lineage>
</organism>
<proteinExistence type="predicted"/>